<dbReference type="InterPro" id="IPR036930">
    <property type="entry name" value="WGR_dom_sf"/>
</dbReference>
<name>A0A517ZMJ5_9PLAN</name>
<evidence type="ECO:0000313" key="3">
    <source>
        <dbReference type="Proteomes" id="UP000319383"/>
    </source>
</evidence>
<dbReference type="InterPro" id="IPR050458">
    <property type="entry name" value="LolB"/>
</dbReference>
<dbReference type="KEGG" id="sdyn:Mal52_21840"/>
<dbReference type="RefSeq" id="WP_197534805.1">
    <property type="nucleotide sequence ID" value="NZ_CP036276.1"/>
</dbReference>
<dbReference type="Gene3D" id="2.20.140.10">
    <property type="entry name" value="WGR domain"/>
    <property type="match status" value="1"/>
</dbReference>
<dbReference type="PANTHER" id="PTHR30634">
    <property type="entry name" value="OUTER MEMBRANE LOLAB LIPOPROTEIN INSERTION APPARATUS"/>
    <property type="match status" value="1"/>
</dbReference>
<dbReference type="AlphaFoldDB" id="A0A517ZMJ5"/>
<dbReference type="Pfam" id="PF05406">
    <property type="entry name" value="WGR"/>
    <property type="match status" value="1"/>
</dbReference>
<proteinExistence type="predicted"/>
<dbReference type="Gene3D" id="1.20.1420.60">
    <property type="match status" value="1"/>
</dbReference>
<evidence type="ECO:0000313" key="2">
    <source>
        <dbReference type="EMBL" id="QDU43708.1"/>
    </source>
</evidence>
<protein>
    <submittedName>
        <fullName evidence="2">WGR domain protein</fullName>
    </submittedName>
</protein>
<dbReference type="SMART" id="SM00773">
    <property type="entry name" value="WGR"/>
    <property type="match status" value="1"/>
</dbReference>
<accession>A0A517ZMJ5</accession>
<keyword evidence="3" id="KW-1185">Reference proteome</keyword>
<evidence type="ECO:0000259" key="1">
    <source>
        <dbReference type="PROSITE" id="PS51977"/>
    </source>
</evidence>
<dbReference type="Proteomes" id="UP000319383">
    <property type="component" value="Chromosome"/>
</dbReference>
<dbReference type="PROSITE" id="PS51977">
    <property type="entry name" value="WGR"/>
    <property type="match status" value="1"/>
</dbReference>
<gene>
    <name evidence="2" type="ORF">Mal52_21840</name>
</gene>
<sequence length="593" mass="69445">MPNRELQFTEGKSQKFWNITLKGNSHKVVYGRIGTSGRTLSKTFDTRSEAKASYTSLIDSKLKKGYQDVSQKKTRTTKKQAAKKLAPKKQTIKKHHVKKVRKVSFPSTIPKKKRAQPSNGSGKISITLNDLTRRKNMHHCLFGNKRDMADRCHYVWIWLLRHMRLQDPWIDVAVWEIGPTVLVRPACTALDESHRSFVRPQPLYFELKGYKQEKRKIEKQKGVDEATIEKERRALERELMERMQEAIVKGFQHKQAQKNYAMYNPDDRPFTVLVTFDDQGLHASEFTVVWKNRRGSSAAQIRKQVVAVKGKKPVIEKQGKSIQRQHLDNLAVKRKQEWKEYHEYWDQEKQKTQARKPAIHKKLVKQIEQAEAEFLKRPRKKTKQKSGSSKEFLFSLDDDNQQERILVATVTLDTLVEINATYPWANFDENDNRIWEYATAFMDPIYKKSKSGRRALWNKLNRRQKVFYVLLNFIGETDNGGVWQFLFNWPELSLAALEAMNEIGAMKLARDYRATLEEFLGKGRSLSDLRKRFGDKNLSTKKRWQAFAEGYAELKTAQKIQKYFYTAAFKKGLYKKLSDYIEESYHLFANVKT</sequence>
<dbReference type="SUPFAM" id="SSF142921">
    <property type="entry name" value="WGR domain-like"/>
    <property type="match status" value="1"/>
</dbReference>
<reference evidence="2 3" key="1">
    <citation type="submission" date="2019-02" db="EMBL/GenBank/DDBJ databases">
        <title>Deep-cultivation of Planctomycetes and their phenomic and genomic characterization uncovers novel biology.</title>
        <authorList>
            <person name="Wiegand S."/>
            <person name="Jogler M."/>
            <person name="Boedeker C."/>
            <person name="Pinto D."/>
            <person name="Vollmers J."/>
            <person name="Rivas-Marin E."/>
            <person name="Kohn T."/>
            <person name="Peeters S.H."/>
            <person name="Heuer A."/>
            <person name="Rast P."/>
            <person name="Oberbeckmann S."/>
            <person name="Bunk B."/>
            <person name="Jeske O."/>
            <person name="Meyerdierks A."/>
            <person name="Storesund J.E."/>
            <person name="Kallscheuer N."/>
            <person name="Luecker S."/>
            <person name="Lage O.M."/>
            <person name="Pohl T."/>
            <person name="Merkel B.J."/>
            <person name="Hornburger P."/>
            <person name="Mueller R.-W."/>
            <person name="Bruemmer F."/>
            <person name="Labrenz M."/>
            <person name="Spormann A.M."/>
            <person name="Op den Camp H."/>
            <person name="Overmann J."/>
            <person name="Amann R."/>
            <person name="Jetten M.S.M."/>
            <person name="Mascher T."/>
            <person name="Medema M.H."/>
            <person name="Devos D.P."/>
            <person name="Kaster A.-K."/>
            <person name="Ovreas L."/>
            <person name="Rohde M."/>
            <person name="Galperin M.Y."/>
            <person name="Jogler C."/>
        </authorList>
    </citation>
    <scope>NUCLEOTIDE SEQUENCE [LARGE SCALE GENOMIC DNA]</scope>
    <source>
        <strain evidence="2 3">Mal52</strain>
    </source>
</reference>
<feature type="domain" description="WGR" evidence="1">
    <location>
        <begin position="1"/>
        <end position="80"/>
    </location>
</feature>
<dbReference type="Pfam" id="PF14300">
    <property type="entry name" value="DMP19"/>
    <property type="match status" value="1"/>
</dbReference>
<organism evidence="2 3">
    <name type="scientific">Symmachiella dynata</name>
    <dbReference type="NCBI Taxonomy" id="2527995"/>
    <lineage>
        <taxon>Bacteria</taxon>
        <taxon>Pseudomonadati</taxon>
        <taxon>Planctomycetota</taxon>
        <taxon>Planctomycetia</taxon>
        <taxon>Planctomycetales</taxon>
        <taxon>Planctomycetaceae</taxon>
        <taxon>Symmachiella</taxon>
    </lineage>
</organism>
<dbReference type="CDD" id="cd07996">
    <property type="entry name" value="WGR_MMR_like"/>
    <property type="match status" value="1"/>
</dbReference>
<dbReference type="InterPro" id="IPR049809">
    <property type="entry name" value="YehF/YfeS-like_WGR"/>
</dbReference>
<dbReference type="InterPro" id="IPR025402">
    <property type="entry name" value="DMP19_C"/>
</dbReference>
<dbReference type="EMBL" id="CP036276">
    <property type="protein sequence ID" value="QDU43708.1"/>
    <property type="molecule type" value="Genomic_DNA"/>
</dbReference>
<dbReference type="InterPro" id="IPR008893">
    <property type="entry name" value="WGR_domain"/>
</dbReference>
<dbReference type="PANTHER" id="PTHR30634:SF13">
    <property type="entry name" value="PROTEIN YEHF"/>
    <property type="match status" value="1"/>
</dbReference>